<proteinExistence type="predicted"/>
<protein>
    <submittedName>
        <fullName evidence="2">Uncharacterized protein</fullName>
    </submittedName>
</protein>
<comment type="caution">
    <text evidence="2">The sequence shown here is derived from an EMBL/GenBank/DDBJ whole genome shotgun (WGS) entry which is preliminary data.</text>
</comment>
<reference evidence="2 3" key="1">
    <citation type="submission" date="2023-03" db="EMBL/GenBank/DDBJ databases">
        <title>High-quality genome of Scylla paramamosain provides insights in environmental adaptation.</title>
        <authorList>
            <person name="Zhang L."/>
        </authorList>
    </citation>
    <scope>NUCLEOTIDE SEQUENCE [LARGE SCALE GENOMIC DNA]</scope>
    <source>
        <strain evidence="2">LZ_2023a</strain>
        <tissue evidence="2">Muscle</tissue>
    </source>
</reference>
<feature type="region of interest" description="Disordered" evidence="1">
    <location>
        <begin position="1"/>
        <end position="23"/>
    </location>
</feature>
<evidence type="ECO:0000313" key="3">
    <source>
        <dbReference type="Proteomes" id="UP001487740"/>
    </source>
</evidence>
<gene>
    <name evidence="2" type="ORF">O3P69_000974</name>
</gene>
<evidence type="ECO:0000313" key="2">
    <source>
        <dbReference type="EMBL" id="KAK8403139.1"/>
    </source>
</evidence>
<accession>A0AAW0USM1</accession>
<dbReference type="EMBL" id="JARAKH010000007">
    <property type="protein sequence ID" value="KAK8403139.1"/>
    <property type="molecule type" value="Genomic_DNA"/>
</dbReference>
<dbReference type="Proteomes" id="UP001487740">
    <property type="component" value="Unassembled WGS sequence"/>
</dbReference>
<sequence length="71" mass="7582">MNMVVSQPPTVPGLRSGPHRQLSTPRQQGGVCLCAGVPRPSTCCPVGFSCETSIKLKDAEATKENRTLPFL</sequence>
<name>A0AAW0USM1_SCYPA</name>
<dbReference type="AlphaFoldDB" id="A0AAW0USM1"/>
<evidence type="ECO:0000256" key="1">
    <source>
        <dbReference type="SAM" id="MobiDB-lite"/>
    </source>
</evidence>
<organism evidence="2 3">
    <name type="scientific">Scylla paramamosain</name>
    <name type="common">Mud crab</name>
    <dbReference type="NCBI Taxonomy" id="85552"/>
    <lineage>
        <taxon>Eukaryota</taxon>
        <taxon>Metazoa</taxon>
        <taxon>Ecdysozoa</taxon>
        <taxon>Arthropoda</taxon>
        <taxon>Crustacea</taxon>
        <taxon>Multicrustacea</taxon>
        <taxon>Malacostraca</taxon>
        <taxon>Eumalacostraca</taxon>
        <taxon>Eucarida</taxon>
        <taxon>Decapoda</taxon>
        <taxon>Pleocyemata</taxon>
        <taxon>Brachyura</taxon>
        <taxon>Eubrachyura</taxon>
        <taxon>Portunoidea</taxon>
        <taxon>Portunidae</taxon>
        <taxon>Portuninae</taxon>
        <taxon>Scylla</taxon>
    </lineage>
</organism>
<keyword evidence="3" id="KW-1185">Reference proteome</keyword>